<dbReference type="GO" id="GO:0005524">
    <property type="term" value="F:ATP binding"/>
    <property type="evidence" value="ECO:0007669"/>
    <property type="project" value="UniProtKB-KW"/>
</dbReference>
<dbReference type="AlphaFoldDB" id="A0A075WFV7"/>
<dbReference type="NCBIfam" id="TIGR00339">
    <property type="entry name" value="sopT"/>
    <property type="match status" value="1"/>
</dbReference>
<dbReference type="Proteomes" id="UP000028501">
    <property type="component" value="Chromosome"/>
</dbReference>
<evidence type="ECO:0000259" key="8">
    <source>
        <dbReference type="Pfam" id="PF01747"/>
    </source>
</evidence>
<evidence type="ECO:0000256" key="7">
    <source>
        <dbReference type="HAMAP-Rule" id="MF_00066"/>
    </source>
</evidence>
<keyword evidence="3 7" id="KW-0548">Nucleotidyltransferase</keyword>
<keyword evidence="5 7" id="KW-0067">ATP-binding</keyword>
<dbReference type="InterPro" id="IPR002650">
    <property type="entry name" value="Sulphate_adenylyltransferase"/>
</dbReference>
<comment type="pathway">
    <text evidence="1 7">Sulfur metabolism; hydrogen sulfide biosynthesis; sulfite from sulfate: step 1/3.</text>
</comment>
<dbReference type="SUPFAM" id="SSF52374">
    <property type="entry name" value="Nucleotidylyl transferase"/>
    <property type="match status" value="1"/>
</dbReference>
<dbReference type="Pfam" id="PF01747">
    <property type="entry name" value="ATP-sulfurylase"/>
    <property type="match status" value="1"/>
</dbReference>
<dbReference type="KEGG" id="afg:AFULGI_00019160"/>
<evidence type="ECO:0000256" key="6">
    <source>
        <dbReference type="ARBA" id="ARBA00037980"/>
    </source>
</evidence>
<dbReference type="Pfam" id="PF14306">
    <property type="entry name" value="PUA_2"/>
    <property type="match status" value="1"/>
</dbReference>
<dbReference type="InterPro" id="IPR020792">
    <property type="entry name" value="SO4_adenylyltransferase_pro"/>
</dbReference>
<dbReference type="UniPathway" id="UPA00140">
    <property type="reaction ID" value="UER00204"/>
</dbReference>
<evidence type="ECO:0000256" key="1">
    <source>
        <dbReference type="ARBA" id="ARBA00005048"/>
    </source>
</evidence>
<dbReference type="SUPFAM" id="SSF88697">
    <property type="entry name" value="PUA domain-like"/>
    <property type="match status" value="1"/>
</dbReference>
<name>A0A075WFV7_ARCFL</name>
<dbReference type="Gene3D" id="3.10.400.10">
    <property type="entry name" value="Sulfate adenylyltransferase"/>
    <property type="match status" value="1"/>
</dbReference>
<dbReference type="GO" id="GO:0000103">
    <property type="term" value="P:sulfate assimilation"/>
    <property type="evidence" value="ECO:0007669"/>
    <property type="project" value="UniProtKB-UniRule"/>
</dbReference>
<dbReference type="InterPro" id="IPR024951">
    <property type="entry name" value="Sulfurylase_cat_dom"/>
</dbReference>
<comment type="similarity">
    <text evidence="6 7">Belongs to the sulfate adenylyltransferase family.</text>
</comment>
<keyword evidence="4 7" id="KW-0547">Nucleotide-binding</keyword>
<dbReference type="PANTHER" id="PTHR43509">
    <property type="match status" value="1"/>
</dbReference>
<evidence type="ECO:0000256" key="2">
    <source>
        <dbReference type="ARBA" id="ARBA00022679"/>
    </source>
</evidence>
<dbReference type="InterPro" id="IPR014729">
    <property type="entry name" value="Rossmann-like_a/b/a_fold"/>
</dbReference>
<proteinExistence type="inferred from homology"/>
<evidence type="ECO:0000313" key="10">
    <source>
        <dbReference type="EMBL" id="AIG98667.1"/>
    </source>
</evidence>
<dbReference type="RefSeq" id="WP_048064439.1">
    <property type="nucleotide sequence ID" value="NZ_CP006577.1"/>
</dbReference>
<evidence type="ECO:0000259" key="9">
    <source>
        <dbReference type="Pfam" id="PF14306"/>
    </source>
</evidence>
<dbReference type="CDD" id="cd00517">
    <property type="entry name" value="ATPS"/>
    <property type="match status" value="1"/>
</dbReference>
<dbReference type="InterPro" id="IPR015947">
    <property type="entry name" value="PUA-like_sf"/>
</dbReference>
<evidence type="ECO:0000256" key="5">
    <source>
        <dbReference type="ARBA" id="ARBA00022840"/>
    </source>
</evidence>
<dbReference type="GeneID" id="24795410"/>
<gene>
    <name evidence="7" type="primary">sat</name>
    <name evidence="10" type="ORF">AFULGI_00019160</name>
</gene>
<sequence length="456" mass="52782">MPLIKTPPPHGGKLVERVVKKRDIAEKMIAGCPTYELKPTTLPDGTPIRHVYREIMSVCYGFFSPVEGSMVQNELERVLNERRLLSEWIFPYPILFDISEEDYKALDVKEGDRLLLMLKGQPFATLDIEEVYKIDPVDVATRTFGTPEKNPEVVREPFDDKHPGYVIYKMHNPIILAGKYTIVNEPKFKEPYDRFWFPPSKCREVIKNEKKWRTVIAHQTRNVPHVGHEMLMKCAAYTGDIEPCHGILVNAIIGAKRRGDYPDEAILEGHEAVNKYGYIKPERHMVTFTLWDMRYGNPIESLLHGVIRQNMGCTHHMFGRDHAAVGEYYDMYATQILWSQGIPSFGFEAPPNEVDYGLKIIPQNMAEFWYCPICQEIAYSENCGHTDAKQKFSGSFLRGMVAEGVFPPRVVMRPEVYKQIVKWWKVYNYPFVNRKYLELKNKELEIDLPAMEVPKA</sequence>
<evidence type="ECO:0000256" key="3">
    <source>
        <dbReference type="ARBA" id="ARBA00022695"/>
    </source>
</evidence>
<dbReference type="Gene3D" id="3.40.50.620">
    <property type="entry name" value="HUPs"/>
    <property type="match status" value="1"/>
</dbReference>
<dbReference type="NCBIfam" id="NF003166">
    <property type="entry name" value="PRK04149.1"/>
    <property type="match status" value="1"/>
</dbReference>
<comment type="catalytic activity">
    <reaction evidence="7">
        <text>sulfate + ATP + H(+) = adenosine 5'-phosphosulfate + diphosphate</text>
        <dbReference type="Rhea" id="RHEA:18133"/>
        <dbReference type="ChEBI" id="CHEBI:15378"/>
        <dbReference type="ChEBI" id="CHEBI:16189"/>
        <dbReference type="ChEBI" id="CHEBI:30616"/>
        <dbReference type="ChEBI" id="CHEBI:33019"/>
        <dbReference type="ChEBI" id="CHEBI:58243"/>
        <dbReference type="EC" id="2.7.7.4"/>
    </reaction>
</comment>
<dbReference type="HAMAP" id="MF_00066">
    <property type="entry name" value="Sulf_adenylyltr"/>
    <property type="match status" value="1"/>
</dbReference>
<protein>
    <recommendedName>
        <fullName evidence="7">Sulfate adenylyltransferase</fullName>
        <ecNumber evidence="7">2.7.7.4</ecNumber>
    </recommendedName>
    <alternativeName>
        <fullName evidence="7">ATP-sulfurylase</fullName>
    </alternativeName>
    <alternativeName>
        <fullName evidence="7">Sulfate adenylate transferase</fullName>
        <shortName evidence="7">SAT</shortName>
    </alternativeName>
</protein>
<dbReference type="HOGENOM" id="CLU_022950_1_1_2"/>
<reference evidence="10 11" key="1">
    <citation type="submission" date="2013-07" db="EMBL/GenBank/DDBJ databases">
        <title>Genome of Archaeoglobus fulgidus.</title>
        <authorList>
            <person name="Fiebig A."/>
            <person name="Birkeland N.-K."/>
        </authorList>
    </citation>
    <scope>NUCLEOTIDE SEQUENCE [LARGE SCALE GENOMIC DNA]</scope>
    <source>
        <strain evidence="10 11">DSM 8774</strain>
    </source>
</reference>
<keyword evidence="2 7" id="KW-0808">Transferase</keyword>
<dbReference type="SMR" id="A0A075WFV7"/>
<evidence type="ECO:0000256" key="4">
    <source>
        <dbReference type="ARBA" id="ARBA00022741"/>
    </source>
</evidence>
<organism evidence="10 11">
    <name type="scientific">Archaeoglobus fulgidus DSM 8774</name>
    <dbReference type="NCBI Taxonomy" id="1344584"/>
    <lineage>
        <taxon>Archaea</taxon>
        <taxon>Methanobacteriati</taxon>
        <taxon>Methanobacteriota</taxon>
        <taxon>Archaeoglobi</taxon>
        <taxon>Archaeoglobales</taxon>
        <taxon>Archaeoglobaceae</taxon>
        <taxon>Archaeoglobus</taxon>
    </lineage>
</organism>
<dbReference type="EMBL" id="CP006577">
    <property type="protein sequence ID" value="AIG98667.1"/>
    <property type="molecule type" value="Genomic_DNA"/>
</dbReference>
<dbReference type="GO" id="GO:0070814">
    <property type="term" value="P:hydrogen sulfide biosynthetic process"/>
    <property type="evidence" value="ECO:0007669"/>
    <property type="project" value="UniProtKB-UniRule"/>
</dbReference>
<accession>A0A075WFV7</accession>
<dbReference type="GO" id="GO:0004781">
    <property type="term" value="F:sulfate adenylyltransferase (ATP) activity"/>
    <property type="evidence" value="ECO:0007669"/>
    <property type="project" value="UniProtKB-UniRule"/>
</dbReference>
<feature type="domain" description="Sulphate adenylyltransferase catalytic" evidence="8">
    <location>
        <begin position="194"/>
        <end position="422"/>
    </location>
</feature>
<dbReference type="PANTHER" id="PTHR43509:SF1">
    <property type="entry name" value="SULFATE ADENYLYLTRANSFERASE"/>
    <property type="match status" value="1"/>
</dbReference>
<evidence type="ECO:0000313" key="11">
    <source>
        <dbReference type="Proteomes" id="UP000028501"/>
    </source>
</evidence>
<feature type="domain" description="ATP-sulfurylase PUA-like" evidence="9">
    <location>
        <begin position="8"/>
        <end position="184"/>
    </location>
</feature>
<dbReference type="InterPro" id="IPR025980">
    <property type="entry name" value="ATP-Sase_PUA-like_dom"/>
</dbReference>
<dbReference type="EC" id="2.7.7.4" evidence="7"/>